<evidence type="ECO:0000313" key="1">
    <source>
        <dbReference type="EMBL" id="GAH84380.1"/>
    </source>
</evidence>
<comment type="caution">
    <text evidence="1">The sequence shown here is derived from an EMBL/GenBank/DDBJ whole genome shotgun (WGS) entry which is preliminary data.</text>
</comment>
<protein>
    <submittedName>
        <fullName evidence="1">Uncharacterized protein</fullName>
    </submittedName>
</protein>
<organism evidence="1">
    <name type="scientific">marine sediment metagenome</name>
    <dbReference type="NCBI Taxonomy" id="412755"/>
    <lineage>
        <taxon>unclassified sequences</taxon>
        <taxon>metagenomes</taxon>
        <taxon>ecological metagenomes</taxon>
    </lineage>
</organism>
<sequence length="128" mass="13883">MFYREDPSVFGDYLVLHGTSGTPNAASGYKYLLTSFVDRGDPAAVDWVTGDFTRDGAWHDLDLSAIVPAGAKAVVFQGFFKSSVVEEIFQLRKKGNANAVNVSQLRSQVAAVLISGDLTCPCDTDRFI</sequence>
<reference evidence="1" key="1">
    <citation type="journal article" date="2014" name="Front. Microbiol.">
        <title>High frequency of phylogenetically diverse reductive dehalogenase-homologous genes in deep subseafloor sedimentary metagenomes.</title>
        <authorList>
            <person name="Kawai M."/>
            <person name="Futagami T."/>
            <person name="Toyoda A."/>
            <person name="Takaki Y."/>
            <person name="Nishi S."/>
            <person name="Hori S."/>
            <person name="Arai W."/>
            <person name="Tsubouchi T."/>
            <person name="Morono Y."/>
            <person name="Uchiyama I."/>
            <person name="Ito T."/>
            <person name="Fujiyama A."/>
            <person name="Inagaki F."/>
            <person name="Takami H."/>
        </authorList>
    </citation>
    <scope>NUCLEOTIDE SEQUENCE</scope>
    <source>
        <strain evidence="1">Expedition CK06-06</strain>
    </source>
</reference>
<name>X1JSH4_9ZZZZ</name>
<dbReference type="EMBL" id="BARU01043722">
    <property type="protein sequence ID" value="GAH84380.1"/>
    <property type="molecule type" value="Genomic_DNA"/>
</dbReference>
<feature type="non-terminal residue" evidence="1">
    <location>
        <position position="128"/>
    </location>
</feature>
<accession>X1JSH4</accession>
<proteinExistence type="predicted"/>
<gene>
    <name evidence="1" type="ORF">S03H2_66883</name>
</gene>
<dbReference type="AlphaFoldDB" id="X1JSH4"/>